<dbReference type="Proteomes" id="UP001205486">
    <property type="component" value="Unassembled WGS sequence"/>
</dbReference>
<evidence type="ECO:0000313" key="2">
    <source>
        <dbReference type="Proteomes" id="UP001205486"/>
    </source>
</evidence>
<comment type="caution">
    <text evidence="1">The sequence shown here is derived from an EMBL/GenBank/DDBJ whole genome shotgun (WGS) entry which is preliminary data.</text>
</comment>
<organism evidence="1 2">
    <name type="scientific">Nitrobacter winogradskyi</name>
    <name type="common">Nitrobacter agilis</name>
    <dbReference type="NCBI Taxonomy" id="913"/>
    <lineage>
        <taxon>Bacteria</taxon>
        <taxon>Pseudomonadati</taxon>
        <taxon>Pseudomonadota</taxon>
        <taxon>Alphaproteobacteria</taxon>
        <taxon>Hyphomicrobiales</taxon>
        <taxon>Nitrobacteraceae</taxon>
        <taxon>Nitrobacter</taxon>
    </lineage>
</organism>
<dbReference type="EMBL" id="JALJZS010000006">
    <property type="protein sequence ID" value="MCP2001376.1"/>
    <property type="molecule type" value="Genomic_DNA"/>
</dbReference>
<protein>
    <submittedName>
        <fullName evidence="1">Uncharacterized protein</fullName>
    </submittedName>
</protein>
<proteinExistence type="predicted"/>
<keyword evidence="2" id="KW-1185">Reference proteome</keyword>
<gene>
    <name evidence="1" type="ORF">J2S34_003862</name>
</gene>
<sequence>MNRRTMMISTALVTLTALSDRAFADSKPTATLYRNPNCDCCLEYAKYLRSNGFDVTVDAKQDLALIRKQMHISEKYEGCHVMVIGHYAVEGHVPVHTLNKLLTEKPNIIGISLPGMPTGTPGMMGPKVGPFTIYEIASGSVPEKVFAVEQGPGGMMPMREFNL</sequence>
<name>A0ACC6ANX1_NITWI</name>
<accession>A0ACC6ANX1</accession>
<reference evidence="1" key="1">
    <citation type="submission" date="2022-03" db="EMBL/GenBank/DDBJ databases">
        <title>Interactions between chemoautotrophic and heterotrophic bacteria.</title>
        <authorList>
            <person name="Santoro A."/>
        </authorList>
    </citation>
    <scope>NUCLEOTIDE SEQUENCE</scope>
    <source>
        <strain evidence="1">Nb-106</strain>
    </source>
</reference>
<evidence type="ECO:0000313" key="1">
    <source>
        <dbReference type="EMBL" id="MCP2001376.1"/>
    </source>
</evidence>